<keyword evidence="6" id="KW-1185">Reference proteome</keyword>
<keyword evidence="2" id="KW-0328">Glycosyltransferase</keyword>
<keyword evidence="3" id="KW-0808">Transferase</keyword>
<dbReference type="InterPro" id="IPR038577">
    <property type="entry name" value="GT10-like_C_sf"/>
</dbReference>
<sequence length="315" mass="36521">MKTQIALFDAHSFDKELVDYRLNSEESPFQYTLYKSGDKPVGADLVFISDELTQTRLPHFFPRRKRVAWLKESPVHTREIDAESLIRNFDVVITHRKDLIQLGPPFYRVDFSANWVYPSKEIPALKSKEKSVSFIGSIEHIQQHGYVLRQEVATKLLKRSDVDCFGKGINPIGSKLDALSDYRFSVAMENTREDYYYTEKLIDCFLTETIPIYWGCPSIGEIFDLRGIITFKTLPELESIIDNLSQEQYQDLLPYVQENKRRCQEQRLSDYDRYLERCVETAMTHRGGTGKPLRVWQLSKAMAGLRSLGLDKLGL</sequence>
<dbReference type="SUPFAM" id="SSF53756">
    <property type="entry name" value="UDP-Glycosyltransferase/glycogen phosphorylase"/>
    <property type="match status" value="1"/>
</dbReference>
<dbReference type="InterPro" id="IPR055270">
    <property type="entry name" value="Glyco_tran_10_C"/>
</dbReference>
<dbReference type="InterPro" id="IPR001503">
    <property type="entry name" value="Glyco_trans_10"/>
</dbReference>
<name>A0A918S2V6_9GAMM</name>
<feature type="domain" description="Fucosyltransferase C-terminal" evidence="4">
    <location>
        <begin position="126"/>
        <end position="217"/>
    </location>
</feature>
<dbReference type="EMBL" id="BMXA01000011">
    <property type="protein sequence ID" value="GHA22054.1"/>
    <property type="molecule type" value="Genomic_DNA"/>
</dbReference>
<proteinExistence type="inferred from homology"/>
<evidence type="ECO:0000256" key="3">
    <source>
        <dbReference type="ARBA" id="ARBA00022679"/>
    </source>
</evidence>
<dbReference type="RefSeq" id="WP_189402998.1">
    <property type="nucleotide sequence ID" value="NZ_BMXA01000011.1"/>
</dbReference>
<dbReference type="Proteomes" id="UP000614811">
    <property type="component" value="Unassembled WGS sequence"/>
</dbReference>
<evidence type="ECO:0000256" key="1">
    <source>
        <dbReference type="ARBA" id="ARBA00008919"/>
    </source>
</evidence>
<dbReference type="AlphaFoldDB" id="A0A918S2V6"/>
<dbReference type="Pfam" id="PF00852">
    <property type="entry name" value="Glyco_transf_10"/>
    <property type="match status" value="1"/>
</dbReference>
<dbReference type="GO" id="GO:0016020">
    <property type="term" value="C:membrane"/>
    <property type="evidence" value="ECO:0007669"/>
    <property type="project" value="InterPro"/>
</dbReference>
<accession>A0A918S2V6</accession>
<dbReference type="PANTHER" id="PTHR11929:SF194">
    <property type="entry name" value="ALPHA-(1,3)-FUCOSYLTRANSFERASE 10"/>
    <property type="match status" value="1"/>
</dbReference>
<protein>
    <recommendedName>
        <fullName evidence="4">Fucosyltransferase C-terminal domain-containing protein</fullName>
    </recommendedName>
</protein>
<gene>
    <name evidence="5" type="ORF">GCM10008090_34850</name>
</gene>
<comment type="similarity">
    <text evidence="1">Belongs to the glycosyltransferase 10 family.</text>
</comment>
<dbReference type="Gene3D" id="3.40.50.11660">
    <property type="entry name" value="Glycosyl transferase family 10, C-terminal domain"/>
    <property type="match status" value="1"/>
</dbReference>
<dbReference type="GO" id="GO:0008417">
    <property type="term" value="F:fucosyltransferase activity"/>
    <property type="evidence" value="ECO:0007669"/>
    <property type="project" value="InterPro"/>
</dbReference>
<dbReference type="PANTHER" id="PTHR11929">
    <property type="entry name" value="ALPHA- 1,3 -FUCOSYLTRANSFERASE"/>
    <property type="match status" value="1"/>
</dbReference>
<evidence type="ECO:0000313" key="6">
    <source>
        <dbReference type="Proteomes" id="UP000614811"/>
    </source>
</evidence>
<comment type="caution">
    <text evidence="5">The sequence shown here is derived from an EMBL/GenBank/DDBJ whole genome shotgun (WGS) entry which is preliminary data.</text>
</comment>
<evidence type="ECO:0000256" key="2">
    <source>
        <dbReference type="ARBA" id="ARBA00022676"/>
    </source>
</evidence>
<evidence type="ECO:0000259" key="4">
    <source>
        <dbReference type="Pfam" id="PF00852"/>
    </source>
</evidence>
<reference evidence="5" key="1">
    <citation type="journal article" date="2014" name="Int. J. Syst. Evol. Microbiol.">
        <title>Complete genome sequence of Corynebacterium casei LMG S-19264T (=DSM 44701T), isolated from a smear-ripened cheese.</title>
        <authorList>
            <consortium name="US DOE Joint Genome Institute (JGI-PGF)"/>
            <person name="Walter F."/>
            <person name="Albersmeier A."/>
            <person name="Kalinowski J."/>
            <person name="Ruckert C."/>
        </authorList>
    </citation>
    <scope>NUCLEOTIDE SEQUENCE</scope>
    <source>
        <strain evidence="5">KCTC 12711</strain>
    </source>
</reference>
<organism evidence="5 6">
    <name type="scientific">Arenicella chitinivorans</name>
    <dbReference type="NCBI Taxonomy" id="1329800"/>
    <lineage>
        <taxon>Bacteria</taxon>
        <taxon>Pseudomonadati</taxon>
        <taxon>Pseudomonadota</taxon>
        <taxon>Gammaproteobacteria</taxon>
        <taxon>Arenicellales</taxon>
        <taxon>Arenicellaceae</taxon>
        <taxon>Arenicella</taxon>
    </lineage>
</organism>
<reference evidence="5" key="2">
    <citation type="submission" date="2020-09" db="EMBL/GenBank/DDBJ databases">
        <authorList>
            <person name="Sun Q."/>
            <person name="Kim S."/>
        </authorList>
    </citation>
    <scope>NUCLEOTIDE SEQUENCE</scope>
    <source>
        <strain evidence="5">KCTC 12711</strain>
    </source>
</reference>
<evidence type="ECO:0000313" key="5">
    <source>
        <dbReference type="EMBL" id="GHA22054.1"/>
    </source>
</evidence>